<evidence type="ECO:0000256" key="2">
    <source>
        <dbReference type="ARBA" id="ARBA00023295"/>
    </source>
</evidence>
<protein>
    <submittedName>
        <fullName evidence="5">Probable beta-D-xylosidase 6</fullName>
    </submittedName>
</protein>
<dbReference type="SUPFAM" id="SSF52279">
    <property type="entry name" value="Beta-D-glucan exohydrolase, C-terminal domain"/>
    <property type="match status" value="1"/>
</dbReference>
<feature type="domain" description="Glycoside hydrolase family 3 C-terminal" evidence="3">
    <location>
        <begin position="2"/>
        <end position="105"/>
    </location>
</feature>
<keyword evidence="4" id="KW-1185">Reference proteome</keyword>
<evidence type="ECO:0000313" key="5">
    <source>
        <dbReference type="RefSeq" id="XP_056684775.1"/>
    </source>
</evidence>
<dbReference type="PANTHER" id="PTHR42721">
    <property type="entry name" value="SUGAR HYDROLASE-RELATED"/>
    <property type="match status" value="1"/>
</dbReference>
<gene>
    <name evidence="5" type="primary">LOC110788134</name>
</gene>
<evidence type="ECO:0000256" key="1">
    <source>
        <dbReference type="ARBA" id="ARBA00022801"/>
    </source>
</evidence>
<evidence type="ECO:0000259" key="3">
    <source>
        <dbReference type="Pfam" id="PF01915"/>
    </source>
</evidence>
<name>A0ABM3QN37_SPIOL</name>
<proteinExistence type="predicted"/>
<dbReference type="RefSeq" id="XP_056684775.1">
    <property type="nucleotide sequence ID" value="XM_056828797.1"/>
</dbReference>
<dbReference type="InterPro" id="IPR044993">
    <property type="entry name" value="BXL"/>
</dbReference>
<sequence length="122" mass="13118">MSDYVILTVGLDLTQETEDKDRITLLLPGKQMDLLSLVASVSRKHIILVLTGGGPLDVSFAEADSRIARILWIGYPGETGGEALAEVIFGDYNPAAGISNIFLHRLAENIQDAYAEASSIAE</sequence>
<reference evidence="5" key="2">
    <citation type="submission" date="2025-08" db="UniProtKB">
        <authorList>
            <consortium name="RefSeq"/>
        </authorList>
    </citation>
    <scope>IDENTIFICATION</scope>
    <source>
        <tissue evidence="5">Leaf</tissue>
    </source>
</reference>
<dbReference type="GeneID" id="110788134"/>
<organism evidence="4 5">
    <name type="scientific">Spinacia oleracea</name>
    <name type="common">Spinach</name>
    <dbReference type="NCBI Taxonomy" id="3562"/>
    <lineage>
        <taxon>Eukaryota</taxon>
        <taxon>Viridiplantae</taxon>
        <taxon>Streptophyta</taxon>
        <taxon>Embryophyta</taxon>
        <taxon>Tracheophyta</taxon>
        <taxon>Spermatophyta</taxon>
        <taxon>Magnoliopsida</taxon>
        <taxon>eudicotyledons</taxon>
        <taxon>Gunneridae</taxon>
        <taxon>Pentapetalae</taxon>
        <taxon>Caryophyllales</taxon>
        <taxon>Chenopodiaceae</taxon>
        <taxon>Chenopodioideae</taxon>
        <taxon>Anserineae</taxon>
        <taxon>Spinacia</taxon>
    </lineage>
</organism>
<dbReference type="Pfam" id="PF01915">
    <property type="entry name" value="Glyco_hydro_3_C"/>
    <property type="match status" value="1"/>
</dbReference>
<dbReference type="Gene3D" id="3.40.50.1700">
    <property type="entry name" value="Glycoside hydrolase family 3 C-terminal domain"/>
    <property type="match status" value="1"/>
</dbReference>
<reference evidence="4" key="1">
    <citation type="journal article" date="2021" name="Nat. Commun.">
        <title>Genomic analyses provide insights into spinach domestication and the genetic basis of agronomic traits.</title>
        <authorList>
            <person name="Cai X."/>
            <person name="Sun X."/>
            <person name="Xu C."/>
            <person name="Sun H."/>
            <person name="Wang X."/>
            <person name="Ge C."/>
            <person name="Zhang Z."/>
            <person name="Wang Q."/>
            <person name="Fei Z."/>
            <person name="Jiao C."/>
            <person name="Wang Q."/>
        </authorList>
    </citation>
    <scope>NUCLEOTIDE SEQUENCE [LARGE SCALE GENOMIC DNA]</scope>
    <source>
        <strain evidence="4">cv. Varoflay</strain>
    </source>
</reference>
<keyword evidence="1" id="KW-0378">Hydrolase</keyword>
<dbReference type="Proteomes" id="UP000813463">
    <property type="component" value="Chromosome 5"/>
</dbReference>
<dbReference type="PANTHER" id="PTHR42721:SF1">
    <property type="entry name" value="BETA-D-XYLOSIDASE 6-RELATED"/>
    <property type="match status" value="1"/>
</dbReference>
<evidence type="ECO:0000313" key="4">
    <source>
        <dbReference type="Proteomes" id="UP000813463"/>
    </source>
</evidence>
<dbReference type="InterPro" id="IPR036881">
    <property type="entry name" value="Glyco_hydro_3_C_sf"/>
</dbReference>
<accession>A0ABM3QN37</accession>
<dbReference type="InterPro" id="IPR002772">
    <property type="entry name" value="Glyco_hydro_3_C"/>
</dbReference>
<keyword evidence="2" id="KW-0326">Glycosidase</keyword>